<evidence type="ECO:0000256" key="7">
    <source>
        <dbReference type="ARBA" id="ARBA00023224"/>
    </source>
</evidence>
<dbReference type="Gene3D" id="1.20.1070.10">
    <property type="entry name" value="Rhodopsin 7-helix transmembrane proteins"/>
    <property type="match status" value="1"/>
</dbReference>
<evidence type="ECO:0000256" key="8">
    <source>
        <dbReference type="SAM" id="MobiDB-lite"/>
    </source>
</evidence>
<evidence type="ECO:0000256" key="3">
    <source>
        <dbReference type="ARBA" id="ARBA00022989"/>
    </source>
</evidence>
<sequence length="172" mass="19891">IVPLTIIVICYMAIAVKLSQGMLIKGKKSSYDWQVQMTDQQRAAIRRRQRTNRMLICMVVAFSASWLWSVSFNVLRDYDRLPDWMKTQEYFYGIATHCIAMTSTVWNPLLYAVLNPQLRAAFIRLMPNCLQSETAFERCDQITRNGTLLETGDRRDSTKMQQNVRQAISSAP</sequence>
<evidence type="ECO:0000256" key="9">
    <source>
        <dbReference type="SAM" id="Phobius"/>
    </source>
</evidence>
<evidence type="ECO:0000256" key="1">
    <source>
        <dbReference type="ARBA" id="ARBA00004141"/>
    </source>
</evidence>
<feature type="transmembrane region" description="Helical" evidence="9">
    <location>
        <begin position="52"/>
        <end position="70"/>
    </location>
</feature>
<protein>
    <submittedName>
        <fullName evidence="12">G-protein coupled receptors family 1 profile domain-containing protein</fullName>
    </submittedName>
</protein>
<proteinExistence type="predicted"/>
<comment type="subcellular location">
    <subcellularLocation>
        <location evidence="1">Membrane</location>
        <topology evidence="1">Multi-pass membrane protein</topology>
    </subcellularLocation>
</comment>
<dbReference type="GO" id="GO:0005886">
    <property type="term" value="C:plasma membrane"/>
    <property type="evidence" value="ECO:0007669"/>
    <property type="project" value="TreeGrafter"/>
</dbReference>
<feature type="transmembrane region" description="Helical" evidence="9">
    <location>
        <begin position="90"/>
        <end position="114"/>
    </location>
</feature>
<dbReference type="AlphaFoldDB" id="A0A915A7M2"/>
<dbReference type="Proteomes" id="UP000887569">
    <property type="component" value="Unplaced"/>
</dbReference>
<keyword evidence="3 9" id="KW-1133">Transmembrane helix</keyword>
<name>A0A915A7M2_PARUN</name>
<dbReference type="PANTHER" id="PTHR24235:SF18">
    <property type="entry name" value="G-PROTEIN COUPLED RECEPTORS FAMILY 1 PROFILE DOMAIN-CONTAINING PROTEIN"/>
    <property type="match status" value="1"/>
</dbReference>
<feature type="compositionally biased region" description="Polar residues" evidence="8">
    <location>
        <begin position="159"/>
        <end position="172"/>
    </location>
</feature>
<evidence type="ECO:0000256" key="6">
    <source>
        <dbReference type="ARBA" id="ARBA00023170"/>
    </source>
</evidence>
<dbReference type="PANTHER" id="PTHR24235">
    <property type="entry name" value="NEUROPEPTIDE Y RECEPTOR"/>
    <property type="match status" value="1"/>
</dbReference>
<dbReference type="WBParaSite" id="PgR002_g216_t01">
    <property type="protein sequence ID" value="PgR002_g216_t01"/>
    <property type="gene ID" value="PgR002_g216"/>
</dbReference>
<feature type="transmembrane region" description="Helical" evidence="9">
    <location>
        <begin position="6"/>
        <end position="24"/>
    </location>
</feature>
<keyword evidence="7" id="KW-0807">Transducer</keyword>
<dbReference type="InterPro" id="IPR017452">
    <property type="entry name" value="GPCR_Rhodpsn_7TM"/>
</dbReference>
<keyword evidence="4" id="KW-0297">G-protein coupled receptor</keyword>
<dbReference type="GO" id="GO:0043005">
    <property type="term" value="C:neuron projection"/>
    <property type="evidence" value="ECO:0007669"/>
    <property type="project" value="TreeGrafter"/>
</dbReference>
<feature type="region of interest" description="Disordered" evidence="8">
    <location>
        <begin position="153"/>
        <end position="172"/>
    </location>
</feature>
<reference evidence="12" key="1">
    <citation type="submission" date="2022-11" db="UniProtKB">
        <authorList>
            <consortium name="WormBaseParasite"/>
        </authorList>
    </citation>
    <scope>IDENTIFICATION</scope>
</reference>
<organism evidence="11 12">
    <name type="scientific">Parascaris univalens</name>
    <name type="common">Nematode worm</name>
    <dbReference type="NCBI Taxonomy" id="6257"/>
    <lineage>
        <taxon>Eukaryota</taxon>
        <taxon>Metazoa</taxon>
        <taxon>Ecdysozoa</taxon>
        <taxon>Nematoda</taxon>
        <taxon>Chromadorea</taxon>
        <taxon>Rhabditida</taxon>
        <taxon>Spirurina</taxon>
        <taxon>Ascaridomorpha</taxon>
        <taxon>Ascaridoidea</taxon>
        <taxon>Ascarididae</taxon>
        <taxon>Parascaris</taxon>
    </lineage>
</organism>
<keyword evidence="11" id="KW-1185">Reference proteome</keyword>
<evidence type="ECO:0000313" key="12">
    <source>
        <dbReference type="WBParaSite" id="PgR002_g216_t01"/>
    </source>
</evidence>
<evidence type="ECO:0000313" key="11">
    <source>
        <dbReference type="Proteomes" id="UP000887569"/>
    </source>
</evidence>
<evidence type="ECO:0000259" key="10">
    <source>
        <dbReference type="PROSITE" id="PS50262"/>
    </source>
</evidence>
<keyword evidence="6" id="KW-0675">Receptor</keyword>
<evidence type="ECO:0000256" key="5">
    <source>
        <dbReference type="ARBA" id="ARBA00023136"/>
    </source>
</evidence>
<dbReference type="SUPFAM" id="SSF81321">
    <property type="entry name" value="Family A G protein-coupled receptor-like"/>
    <property type="match status" value="1"/>
</dbReference>
<accession>A0A915A7M2</accession>
<dbReference type="GO" id="GO:0042923">
    <property type="term" value="F:neuropeptide binding"/>
    <property type="evidence" value="ECO:0007669"/>
    <property type="project" value="TreeGrafter"/>
</dbReference>
<dbReference type="GO" id="GO:0008188">
    <property type="term" value="F:neuropeptide receptor activity"/>
    <property type="evidence" value="ECO:0007669"/>
    <property type="project" value="TreeGrafter"/>
</dbReference>
<dbReference type="Pfam" id="PF00001">
    <property type="entry name" value="7tm_1"/>
    <property type="match status" value="1"/>
</dbReference>
<keyword evidence="5 9" id="KW-0472">Membrane</keyword>
<dbReference type="InterPro" id="IPR000276">
    <property type="entry name" value="GPCR_Rhodpsn"/>
</dbReference>
<evidence type="ECO:0000256" key="4">
    <source>
        <dbReference type="ARBA" id="ARBA00023040"/>
    </source>
</evidence>
<keyword evidence="2 9" id="KW-0812">Transmembrane</keyword>
<feature type="domain" description="G-protein coupled receptors family 1 profile" evidence="10">
    <location>
        <begin position="1"/>
        <end position="111"/>
    </location>
</feature>
<dbReference type="PROSITE" id="PS50262">
    <property type="entry name" value="G_PROTEIN_RECEP_F1_2"/>
    <property type="match status" value="1"/>
</dbReference>
<evidence type="ECO:0000256" key="2">
    <source>
        <dbReference type="ARBA" id="ARBA00022692"/>
    </source>
</evidence>